<dbReference type="Pfam" id="PF01979">
    <property type="entry name" value="Amidohydro_1"/>
    <property type="match status" value="1"/>
</dbReference>
<name>A0A7W8E6X9_9BACT</name>
<dbReference type="PANTHER" id="PTHR43135:SF3">
    <property type="entry name" value="ALPHA-D-RIBOSE 1-METHYLPHOSPHONATE 5-TRIPHOSPHATE DIPHOSPHATASE"/>
    <property type="match status" value="1"/>
</dbReference>
<dbReference type="RefSeq" id="WP_184223838.1">
    <property type="nucleotide sequence ID" value="NZ_JACHIP010000028.1"/>
</dbReference>
<dbReference type="EMBL" id="JACHIP010000028">
    <property type="protein sequence ID" value="MBB5061126.1"/>
    <property type="molecule type" value="Genomic_DNA"/>
</dbReference>
<dbReference type="GO" id="GO:0016810">
    <property type="term" value="F:hydrolase activity, acting on carbon-nitrogen (but not peptide) bonds"/>
    <property type="evidence" value="ECO:0007669"/>
    <property type="project" value="InterPro"/>
</dbReference>
<feature type="domain" description="Amidohydrolase-related" evidence="1">
    <location>
        <begin position="106"/>
        <end position="482"/>
    </location>
</feature>
<proteinExistence type="predicted"/>
<evidence type="ECO:0000259" key="1">
    <source>
        <dbReference type="Pfam" id="PF01979"/>
    </source>
</evidence>
<dbReference type="SUPFAM" id="SSF51556">
    <property type="entry name" value="Metallo-dependent hydrolases"/>
    <property type="match status" value="1"/>
</dbReference>
<dbReference type="InterPro" id="IPR011059">
    <property type="entry name" value="Metal-dep_hydrolase_composite"/>
</dbReference>
<dbReference type="Gene3D" id="2.30.40.10">
    <property type="entry name" value="Urease, subunit C, domain 1"/>
    <property type="match status" value="1"/>
</dbReference>
<dbReference type="InterPro" id="IPR006680">
    <property type="entry name" value="Amidohydro-rel"/>
</dbReference>
<evidence type="ECO:0000313" key="2">
    <source>
        <dbReference type="EMBL" id="MBB5061126.1"/>
    </source>
</evidence>
<protein>
    <submittedName>
        <fullName evidence="2">Imidazolonepropionase-like amidohydrolase</fullName>
    </submittedName>
</protein>
<gene>
    <name evidence="2" type="ORF">HDF16_005862</name>
</gene>
<keyword evidence="2" id="KW-0378">Hydrolase</keyword>
<dbReference type="Gene3D" id="3.30.110.90">
    <property type="entry name" value="Amidohydrolase"/>
    <property type="match status" value="1"/>
</dbReference>
<accession>A0A7W8E6X9</accession>
<dbReference type="InterPro" id="IPR032466">
    <property type="entry name" value="Metal_Hydrolase"/>
</dbReference>
<dbReference type="InterPro" id="IPR051781">
    <property type="entry name" value="Metallo-dep_Hydrolase"/>
</dbReference>
<dbReference type="PANTHER" id="PTHR43135">
    <property type="entry name" value="ALPHA-D-RIBOSE 1-METHYLPHOSPHONATE 5-TRIPHOSPHATE DIPHOSPHATASE"/>
    <property type="match status" value="1"/>
</dbReference>
<sequence>MPQRESFVSNAMQTGTFLLIAMEMVAAAIGQGARNHSSPADALRPLIRTNAPVIALSHVTLFDGSGSPARHDQTIIVDHGRITAVGPSNAVTIPSEAQLLNERGKTVLPGLVGMHEHMFYISAGGGPGHLILGTEQAESAPRLYLAAGITTARTTGSIEPAADLAIKAAIDNGMQIGPDLDVTGPYFDGPGTFLIQNQRMNGISDVRETVDYWSKRDITSFKAYMFIQPADLQATIEQAHAHGLKVTGHLCSVGFTEAINMGIDNLEHGLIVDSEFDPQKKPGVCPAKNSEGVQTLLQLDVHGQQIQRLIKSMISHHVALTSTLATYENSDTDEPPAATLRQTRATLSALSWADFLRLKALLGKPHHMGETDVVLALLHKEMAFEREFVRQGGLLIAGCDPTGFGGVVAGLGDQREMELLVQAGFPTAEAVAIFSSHGARYLGRENEIGTVEPGKQADLLLLDGDFEHDVSAIRKPEIVFKKGVGWDSAKLQASVAGIAGQR</sequence>
<dbReference type="SUPFAM" id="SSF51338">
    <property type="entry name" value="Composite domain of metallo-dependent hydrolases"/>
    <property type="match status" value="1"/>
</dbReference>
<keyword evidence="3" id="KW-1185">Reference proteome</keyword>
<comment type="caution">
    <text evidence="2">The sequence shown here is derived from an EMBL/GenBank/DDBJ whole genome shotgun (WGS) entry which is preliminary data.</text>
</comment>
<reference evidence="2 3" key="1">
    <citation type="submission" date="2020-08" db="EMBL/GenBank/DDBJ databases">
        <title>Genomic Encyclopedia of Type Strains, Phase IV (KMG-V): Genome sequencing to study the core and pangenomes of soil and plant-associated prokaryotes.</title>
        <authorList>
            <person name="Whitman W."/>
        </authorList>
    </citation>
    <scope>NUCLEOTIDE SEQUENCE [LARGE SCALE GENOMIC DNA]</scope>
    <source>
        <strain evidence="2 3">M8UP14</strain>
    </source>
</reference>
<dbReference type="AlphaFoldDB" id="A0A7W8E6X9"/>
<dbReference type="Proteomes" id="UP000540989">
    <property type="component" value="Unassembled WGS sequence"/>
</dbReference>
<dbReference type="Gene3D" id="3.40.50.10910">
    <property type="entry name" value="Amidohydrolase"/>
    <property type="match status" value="1"/>
</dbReference>
<dbReference type="Gene3D" id="1.20.58.520">
    <property type="entry name" value="Amidohydrolase"/>
    <property type="match status" value="1"/>
</dbReference>
<organism evidence="2 3">
    <name type="scientific">Granulicella aggregans</name>
    <dbReference type="NCBI Taxonomy" id="474949"/>
    <lineage>
        <taxon>Bacteria</taxon>
        <taxon>Pseudomonadati</taxon>
        <taxon>Acidobacteriota</taxon>
        <taxon>Terriglobia</taxon>
        <taxon>Terriglobales</taxon>
        <taxon>Acidobacteriaceae</taxon>
        <taxon>Granulicella</taxon>
    </lineage>
</organism>
<evidence type="ECO:0000313" key="3">
    <source>
        <dbReference type="Proteomes" id="UP000540989"/>
    </source>
</evidence>